<reference evidence="3 4" key="1">
    <citation type="journal article" date="2020" name="Nat. Commun.">
        <title>Genome of Tripterygium wilfordii and identification of cytochrome P450 involved in triptolide biosynthesis.</title>
        <authorList>
            <person name="Tu L."/>
            <person name="Su P."/>
            <person name="Zhang Z."/>
            <person name="Gao L."/>
            <person name="Wang J."/>
            <person name="Hu T."/>
            <person name="Zhou J."/>
            <person name="Zhang Y."/>
            <person name="Zhao Y."/>
            <person name="Liu Y."/>
            <person name="Song Y."/>
            <person name="Tong Y."/>
            <person name="Lu Y."/>
            <person name="Yang J."/>
            <person name="Xu C."/>
            <person name="Jia M."/>
            <person name="Peters R.J."/>
            <person name="Huang L."/>
            <person name="Gao W."/>
        </authorList>
    </citation>
    <scope>NUCLEOTIDE SEQUENCE [LARGE SCALE GENOMIC DNA]</scope>
    <source>
        <strain evidence="4">cv. XIE 37</strain>
        <tissue evidence="3">Leaf</tissue>
    </source>
</reference>
<feature type="region of interest" description="Disordered" evidence="1">
    <location>
        <begin position="1"/>
        <end position="42"/>
    </location>
</feature>
<dbReference type="PANTHER" id="PTHR35697:SF10">
    <property type="entry name" value="PROTEIN TRACHEARY ELEMENT DIFFERENTIATION-RELATED 6"/>
    <property type="match status" value="1"/>
</dbReference>
<evidence type="ECO:0000256" key="2">
    <source>
        <dbReference type="SAM" id="Phobius"/>
    </source>
</evidence>
<evidence type="ECO:0000313" key="3">
    <source>
        <dbReference type="EMBL" id="KAF5725283.1"/>
    </source>
</evidence>
<dbReference type="InParanoid" id="A0A7J7BT47"/>
<feature type="compositionally biased region" description="Pro residues" evidence="1">
    <location>
        <begin position="11"/>
        <end position="42"/>
    </location>
</feature>
<dbReference type="GO" id="GO:0009834">
    <property type="term" value="P:plant-type secondary cell wall biogenesis"/>
    <property type="evidence" value="ECO:0007669"/>
    <property type="project" value="InterPro"/>
</dbReference>
<sequence>MASPNNFDVPHFPPPPPPTYITPPPPHIHPPPPHILPPPPSPSPDNHTTIIIVVFVSFAGLLFLAFLVFGLCCLIKKKKKNTIEEAELVHVDEHLKVKEAIVEGPHGAQAVVLEIDDDVHADEMIRKGEKLGHVKFVEANKNYNNPSATEAAGTSDHHHP</sequence>
<comment type="caution">
    <text evidence="3">The sequence shown here is derived from an EMBL/GenBank/DDBJ whole genome shotgun (WGS) entry which is preliminary data.</text>
</comment>
<dbReference type="FunCoup" id="A0A7J7BT47">
    <property type="interactions" value="11"/>
</dbReference>
<dbReference type="InterPro" id="IPR044950">
    <property type="entry name" value="TED6/7"/>
</dbReference>
<proteinExistence type="predicted"/>
<keyword evidence="2" id="KW-0812">Transmembrane</keyword>
<gene>
    <name evidence="3" type="ORF">HS088_TW23G00004</name>
</gene>
<name>A0A7J7BT47_TRIWF</name>
<organism evidence="3 4">
    <name type="scientific">Tripterygium wilfordii</name>
    <name type="common">Thunder God vine</name>
    <dbReference type="NCBI Taxonomy" id="458696"/>
    <lineage>
        <taxon>Eukaryota</taxon>
        <taxon>Viridiplantae</taxon>
        <taxon>Streptophyta</taxon>
        <taxon>Embryophyta</taxon>
        <taxon>Tracheophyta</taxon>
        <taxon>Spermatophyta</taxon>
        <taxon>Magnoliopsida</taxon>
        <taxon>eudicotyledons</taxon>
        <taxon>Gunneridae</taxon>
        <taxon>Pentapetalae</taxon>
        <taxon>rosids</taxon>
        <taxon>fabids</taxon>
        <taxon>Celastrales</taxon>
        <taxon>Celastraceae</taxon>
        <taxon>Tripterygium</taxon>
    </lineage>
</organism>
<dbReference type="Proteomes" id="UP000593562">
    <property type="component" value="Unassembled WGS sequence"/>
</dbReference>
<accession>A0A7J7BT47</accession>
<keyword evidence="2" id="KW-1133">Transmembrane helix</keyword>
<dbReference type="PANTHER" id="PTHR35697">
    <property type="entry name" value="OS08G0108300 PROTEIN"/>
    <property type="match status" value="1"/>
</dbReference>
<protein>
    <submittedName>
        <fullName evidence="3">Tumor necrosis factor ligand superfamily member 6</fullName>
    </submittedName>
</protein>
<dbReference type="EMBL" id="JAAARO010000023">
    <property type="protein sequence ID" value="KAF5725283.1"/>
    <property type="molecule type" value="Genomic_DNA"/>
</dbReference>
<evidence type="ECO:0000256" key="1">
    <source>
        <dbReference type="SAM" id="MobiDB-lite"/>
    </source>
</evidence>
<dbReference type="OrthoDB" id="785473at2759"/>
<keyword evidence="2" id="KW-0472">Membrane</keyword>
<dbReference type="AlphaFoldDB" id="A0A7J7BT47"/>
<evidence type="ECO:0000313" key="4">
    <source>
        <dbReference type="Proteomes" id="UP000593562"/>
    </source>
</evidence>
<keyword evidence="4" id="KW-1185">Reference proteome</keyword>
<feature type="transmembrane region" description="Helical" evidence="2">
    <location>
        <begin position="50"/>
        <end position="75"/>
    </location>
</feature>